<organism evidence="2">
    <name type="scientific">Phallusia mammillata</name>
    <dbReference type="NCBI Taxonomy" id="59560"/>
    <lineage>
        <taxon>Eukaryota</taxon>
        <taxon>Metazoa</taxon>
        <taxon>Chordata</taxon>
        <taxon>Tunicata</taxon>
        <taxon>Ascidiacea</taxon>
        <taxon>Phlebobranchia</taxon>
        <taxon>Ascidiidae</taxon>
        <taxon>Phallusia</taxon>
    </lineage>
</organism>
<gene>
    <name evidence="2" type="primary">LOC100176973</name>
</gene>
<dbReference type="EMBL" id="LR786487">
    <property type="protein sequence ID" value="CAB3261458.1"/>
    <property type="molecule type" value="mRNA"/>
</dbReference>
<reference evidence="2" key="1">
    <citation type="submission" date="2020-04" db="EMBL/GenBank/DDBJ databases">
        <authorList>
            <person name="Neveu A P."/>
        </authorList>
    </citation>
    <scope>NUCLEOTIDE SEQUENCE</scope>
    <source>
        <tissue evidence="2">Whole embryo</tissue>
    </source>
</reference>
<accession>A0A6F9DGT5</accession>
<evidence type="ECO:0000313" key="2">
    <source>
        <dbReference type="EMBL" id="CAB3261458.1"/>
    </source>
</evidence>
<feature type="region of interest" description="Disordered" evidence="1">
    <location>
        <begin position="538"/>
        <end position="567"/>
    </location>
</feature>
<protein>
    <submittedName>
        <fullName evidence="2">Uncharacterized protein LOC100176973</fullName>
    </submittedName>
</protein>
<sequence>MMQGLSRIVTNEMSHDQFVETFGSCSPSPTTSETMIFDSSTEDIKLSNALAASEVMESNHGHNQVTLRRQRLNRNMNGTSREPMRALKPHGHLSASQENILSNSESAPRRNSKFSTIANRLARRSFRLGTKKKAVSEGSITVESTNLRPPTPTRLGAFFKRSKSVNRQASSDCTITSFRTLPDNDVVMRPAASTPSRIEARQRRSKVSRSMSLSPSTSLLLKTNLDSMKRRSAFVPSRWEDISSDETIVDGKEHVDILQQILEQKQQILDEQRRFREKSFVTRLSEEDYSPEHKVTKKYDSIRQNEEMRVVAIVALLNRRKNSLKIKCDQFEKNVSDSAGLDERSKFMQERLRNFRRKLSVVEQCIEEQKDSVKLSSAKLELKCCLELFQLGLQKDEELISQGSVVKTSRNEKRHATLTAAPSCETLGSLDDTSVFGDSATTSVMSLRFDQSSPIPHYKRNTSATYRQTSPIEAKSNTTLDDSCEKQSPNDTGRSRSIDLAITSDCDSGFDNGDTLSRSDISLDGNLSKSTGSIVSSCSHSTRTDSNTASCQTSPSPSGKQPLTRVTVSDTRKLPGMSVSSKHNEYATQIEDFELFAEKRMRCISNNGKLVPLKSGC</sequence>
<feature type="compositionally biased region" description="Polar residues" evidence="1">
    <location>
        <begin position="94"/>
        <end position="106"/>
    </location>
</feature>
<dbReference type="AlphaFoldDB" id="A0A6F9DGT5"/>
<name>A0A6F9DGT5_9ASCI</name>
<feature type="region of interest" description="Disordered" evidence="1">
    <location>
        <begin position="80"/>
        <end position="111"/>
    </location>
</feature>
<evidence type="ECO:0000256" key="1">
    <source>
        <dbReference type="SAM" id="MobiDB-lite"/>
    </source>
</evidence>
<feature type="compositionally biased region" description="Polar residues" evidence="1">
    <location>
        <begin position="461"/>
        <end position="492"/>
    </location>
</feature>
<feature type="region of interest" description="Disordered" evidence="1">
    <location>
        <begin position="191"/>
        <end position="212"/>
    </location>
</feature>
<feature type="region of interest" description="Disordered" evidence="1">
    <location>
        <begin position="452"/>
        <end position="498"/>
    </location>
</feature>
<proteinExistence type="evidence at transcript level"/>